<dbReference type="RefSeq" id="WP_275684054.1">
    <property type="nucleotide sequence ID" value="NZ_JAJLJH010000006.1"/>
</dbReference>
<dbReference type="PROSITE" id="PS51257">
    <property type="entry name" value="PROKAR_LIPOPROTEIN"/>
    <property type="match status" value="1"/>
</dbReference>
<organism evidence="2 3">
    <name type="scientific">Scleromatobacter humisilvae</name>
    <dbReference type="NCBI Taxonomy" id="2897159"/>
    <lineage>
        <taxon>Bacteria</taxon>
        <taxon>Pseudomonadati</taxon>
        <taxon>Pseudomonadota</taxon>
        <taxon>Betaproteobacteria</taxon>
        <taxon>Burkholderiales</taxon>
        <taxon>Sphaerotilaceae</taxon>
        <taxon>Scleromatobacter</taxon>
    </lineage>
</organism>
<gene>
    <name evidence="2" type="ORF">LPC04_20095</name>
</gene>
<evidence type="ECO:0000313" key="2">
    <source>
        <dbReference type="EMBL" id="MCK9688013.1"/>
    </source>
</evidence>
<proteinExistence type="predicted"/>
<sequence length="265" mass="29314">MKASSLIAGAILAACALLAPVSQAAPSDAPAKAIPMYGVQVVRTTPHDINAFTEGFFFLNGYFYESTGLDGHSTVRKVKPETGQVVQRANLPPEMFGEGIAPWHGRLVGLTWKSQVGYVLDLDSFNTLGKFGYPGEGWGLTHNDTEIVMSDGTADIRFLNPDTLIETHRIHVTAQGKPVDQLNELEWVEGEIYANIWQTDRIARIDPKTGEVVGWIDCKGLLAMKDYIPEHTDVLNGIAYDAATKRLWLTGKFWPKVFEVRLVKR</sequence>
<feature type="signal peptide" evidence="1">
    <location>
        <begin position="1"/>
        <end position="24"/>
    </location>
</feature>
<dbReference type="Pfam" id="PF05096">
    <property type="entry name" value="Glu_cyclase_2"/>
    <property type="match status" value="1"/>
</dbReference>
<dbReference type="AlphaFoldDB" id="A0A9X1YKU2"/>
<dbReference type="EMBL" id="JAJLJH010000006">
    <property type="protein sequence ID" value="MCK9688013.1"/>
    <property type="molecule type" value="Genomic_DNA"/>
</dbReference>
<comment type="caution">
    <text evidence="2">The sequence shown here is derived from an EMBL/GenBank/DDBJ whole genome shotgun (WGS) entry which is preliminary data.</text>
</comment>
<evidence type="ECO:0000256" key="1">
    <source>
        <dbReference type="SAM" id="SignalP"/>
    </source>
</evidence>
<protein>
    <submittedName>
        <fullName evidence="2">Glutaminyl-peptide cyclotransferase</fullName>
    </submittedName>
</protein>
<reference evidence="2" key="1">
    <citation type="submission" date="2021-11" db="EMBL/GenBank/DDBJ databases">
        <title>BS-T2-15 a new species belonging to the Comamonadaceae family isolated from the soil of a French oak forest.</title>
        <authorList>
            <person name="Mieszkin S."/>
            <person name="Alain K."/>
        </authorList>
    </citation>
    <scope>NUCLEOTIDE SEQUENCE</scope>
    <source>
        <strain evidence="2">BS-T2-15</strain>
    </source>
</reference>
<keyword evidence="1" id="KW-0732">Signal</keyword>
<dbReference type="PANTHER" id="PTHR31270:SF1">
    <property type="entry name" value="GLUTAMINYL-PEPTIDE CYCLOTRANSFERASE"/>
    <property type="match status" value="1"/>
</dbReference>
<evidence type="ECO:0000313" key="3">
    <source>
        <dbReference type="Proteomes" id="UP001139353"/>
    </source>
</evidence>
<dbReference type="Proteomes" id="UP001139353">
    <property type="component" value="Unassembled WGS sequence"/>
</dbReference>
<dbReference type="GO" id="GO:0016603">
    <property type="term" value="F:glutaminyl-peptide cyclotransferase activity"/>
    <property type="evidence" value="ECO:0007669"/>
    <property type="project" value="InterPro"/>
</dbReference>
<accession>A0A9X1YKU2</accession>
<dbReference type="PANTHER" id="PTHR31270">
    <property type="entry name" value="GLUTAMINYL-PEPTIDE CYCLOTRANSFERASE"/>
    <property type="match status" value="1"/>
</dbReference>
<name>A0A9X1YKU2_9BURK</name>
<keyword evidence="3" id="KW-1185">Reference proteome</keyword>
<dbReference type="InterPro" id="IPR011044">
    <property type="entry name" value="Quino_amine_DH_bsu"/>
</dbReference>
<dbReference type="InterPro" id="IPR007788">
    <property type="entry name" value="QCT"/>
</dbReference>
<feature type="chain" id="PRO_5040980044" evidence="1">
    <location>
        <begin position="25"/>
        <end position="265"/>
    </location>
</feature>
<dbReference type="SUPFAM" id="SSF50969">
    <property type="entry name" value="YVTN repeat-like/Quinoprotein amine dehydrogenase"/>
    <property type="match status" value="1"/>
</dbReference>